<dbReference type="Pfam" id="PF01988">
    <property type="entry name" value="VIT1"/>
    <property type="match status" value="2"/>
</dbReference>
<dbReference type="GO" id="GO:0140315">
    <property type="term" value="F:iron ion sequestering activity"/>
    <property type="evidence" value="ECO:0007669"/>
    <property type="project" value="UniProtKB-UniRule"/>
</dbReference>
<keyword evidence="9" id="KW-0813">Transport</keyword>
<comment type="catalytic activity">
    <reaction evidence="8">
        <text>Fe(2+)(in) = Fe(2+)(out)</text>
        <dbReference type="Rhea" id="RHEA:28486"/>
        <dbReference type="ChEBI" id="CHEBI:29033"/>
    </reaction>
    <physiologicalReaction direction="left-to-right" evidence="8">
        <dbReference type="Rhea" id="RHEA:28487"/>
    </physiologicalReaction>
</comment>
<dbReference type="GO" id="GO:0005774">
    <property type="term" value="C:vacuolar membrane"/>
    <property type="evidence" value="ECO:0007669"/>
    <property type="project" value="UniProtKB-SubCell"/>
</dbReference>
<keyword evidence="11" id="KW-1185">Reference proteome</keyword>
<evidence type="ECO:0000256" key="5">
    <source>
        <dbReference type="ARBA" id="ARBA00022692"/>
    </source>
</evidence>
<keyword evidence="5 9" id="KW-0812">Transmembrane</keyword>
<evidence type="ECO:0000256" key="9">
    <source>
        <dbReference type="RuleBase" id="RU369115"/>
    </source>
</evidence>
<evidence type="ECO:0000256" key="7">
    <source>
        <dbReference type="ARBA" id="ARBA00023136"/>
    </source>
</evidence>
<comment type="subcellular location">
    <subcellularLocation>
        <location evidence="1 9">Vacuole membrane</location>
        <topology evidence="1 9">Multi-pass membrane protein</topology>
    </subcellularLocation>
</comment>
<keyword evidence="3" id="KW-0410">Iron transport</keyword>
<comment type="caution">
    <text evidence="10">The sequence shown here is derived from an EMBL/GenBank/DDBJ whole genome shotgun (WGS) entry which is preliminary data.</text>
</comment>
<accession>A0AAD8MV92</accession>
<keyword evidence="9" id="KW-0406">Ion transport</keyword>
<evidence type="ECO:0000256" key="8">
    <source>
        <dbReference type="ARBA" id="ARBA00044464"/>
    </source>
</evidence>
<evidence type="ECO:0000313" key="10">
    <source>
        <dbReference type="EMBL" id="KAK1386027.1"/>
    </source>
</evidence>
<feature type="transmembrane region" description="Helical" evidence="9">
    <location>
        <begin position="130"/>
        <end position="151"/>
    </location>
</feature>
<feature type="transmembrane region" description="Helical" evidence="9">
    <location>
        <begin position="188"/>
        <end position="206"/>
    </location>
</feature>
<proteinExistence type="inferred from homology"/>
<reference evidence="10" key="1">
    <citation type="submission" date="2023-02" db="EMBL/GenBank/DDBJ databases">
        <title>Genome of toxic invasive species Heracleum sosnowskyi carries increased number of genes despite the absence of recent whole-genome duplications.</title>
        <authorList>
            <person name="Schelkunov M."/>
            <person name="Shtratnikova V."/>
            <person name="Makarenko M."/>
            <person name="Klepikova A."/>
            <person name="Omelchenko D."/>
            <person name="Novikova G."/>
            <person name="Obukhova E."/>
            <person name="Bogdanov V."/>
            <person name="Penin A."/>
            <person name="Logacheva M."/>
        </authorList>
    </citation>
    <scope>NUCLEOTIDE SEQUENCE</scope>
    <source>
        <strain evidence="10">Hsosn_3</strain>
        <tissue evidence="10">Leaf</tissue>
    </source>
</reference>
<dbReference type="PANTHER" id="PTHR31851">
    <property type="entry name" value="FE(2+)/MN(2+) TRANSPORTER PCL1"/>
    <property type="match status" value="1"/>
</dbReference>
<evidence type="ECO:0000256" key="1">
    <source>
        <dbReference type="ARBA" id="ARBA00004128"/>
    </source>
</evidence>
<keyword evidence="7 9" id="KW-0472">Membrane</keyword>
<evidence type="ECO:0000256" key="2">
    <source>
        <dbReference type="ARBA" id="ARBA00007049"/>
    </source>
</evidence>
<protein>
    <recommendedName>
        <fullName evidence="9">Vacuolar iron transporter</fullName>
    </recommendedName>
</protein>
<comment type="similarity">
    <text evidence="2 9">Belongs to the CCC1 family.</text>
</comment>
<sequence>MAVDIKVHDHPKRDFEKQSADTFEMEEGFDYSKRSQWLRAGVLGANDGLLSTASLIMGVGAVRTDQKTMILSGIAGLVAGACSMAIGEYVSVYSQYDTEMEQIKREVLHGNENKAEIEAKKKKLPSPLKAAVVSALMFAVGALVPLFSAAFVKNYHVRLAVVTGAVSLALTGFGGLSAMLGKAPIIKSIFRVLVGGWLAMGITFGLTKLAGSTFSSC</sequence>
<keyword evidence="3" id="KW-0408">Iron</keyword>
<comment type="function">
    <text evidence="9">Vacuolar Fe(2+) uptake transporter.</text>
</comment>
<reference evidence="10" key="2">
    <citation type="submission" date="2023-05" db="EMBL/GenBank/DDBJ databases">
        <authorList>
            <person name="Schelkunov M.I."/>
        </authorList>
    </citation>
    <scope>NUCLEOTIDE SEQUENCE</scope>
    <source>
        <strain evidence="10">Hsosn_3</strain>
        <tissue evidence="10">Leaf</tissue>
    </source>
</reference>
<evidence type="ECO:0000256" key="4">
    <source>
        <dbReference type="ARBA" id="ARBA00022554"/>
    </source>
</evidence>
<dbReference type="GO" id="GO:0005381">
    <property type="term" value="F:iron ion transmembrane transporter activity"/>
    <property type="evidence" value="ECO:0007669"/>
    <property type="project" value="UniProtKB-UniRule"/>
</dbReference>
<dbReference type="EMBL" id="JAUIZM010000005">
    <property type="protein sequence ID" value="KAK1386027.1"/>
    <property type="molecule type" value="Genomic_DNA"/>
</dbReference>
<evidence type="ECO:0000256" key="3">
    <source>
        <dbReference type="ARBA" id="ARBA00022496"/>
    </source>
</evidence>
<evidence type="ECO:0000313" key="11">
    <source>
        <dbReference type="Proteomes" id="UP001237642"/>
    </source>
</evidence>
<dbReference type="Proteomes" id="UP001237642">
    <property type="component" value="Unassembled WGS sequence"/>
</dbReference>
<organism evidence="10 11">
    <name type="scientific">Heracleum sosnowskyi</name>
    <dbReference type="NCBI Taxonomy" id="360622"/>
    <lineage>
        <taxon>Eukaryota</taxon>
        <taxon>Viridiplantae</taxon>
        <taxon>Streptophyta</taxon>
        <taxon>Embryophyta</taxon>
        <taxon>Tracheophyta</taxon>
        <taxon>Spermatophyta</taxon>
        <taxon>Magnoliopsida</taxon>
        <taxon>eudicotyledons</taxon>
        <taxon>Gunneridae</taxon>
        <taxon>Pentapetalae</taxon>
        <taxon>asterids</taxon>
        <taxon>campanulids</taxon>
        <taxon>Apiales</taxon>
        <taxon>Apiaceae</taxon>
        <taxon>Apioideae</taxon>
        <taxon>apioid superclade</taxon>
        <taxon>Tordylieae</taxon>
        <taxon>Tordyliinae</taxon>
        <taxon>Heracleum</taxon>
    </lineage>
</organism>
<dbReference type="InterPro" id="IPR008217">
    <property type="entry name" value="Ccc1_fam"/>
</dbReference>
<gene>
    <name evidence="10" type="ORF">POM88_023762</name>
</gene>
<feature type="transmembrane region" description="Helical" evidence="9">
    <location>
        <begin position="157"/>
        <end position="176"/>
    </location>
</feature>
<evidence type="ECO:0000256" key="6">
    <source>
        <dbReference type="ARBA" id="ARBA00022989"/>
    </source>
</evidence>
<dbReference type="GO" id="GO:0005384">
    <property type="term" value="F:manganese ion transmembrane transporter activity"/>
    <property type="evidence" value="ECO:0007669"/>
    <property type="project" value="InterPro"/>
</dbReference>
<name>A0AAD8MV92_9APIA</name>
<keyword evidence="6 9" id="KW-1133">Transmembrane helix</keyword>
<comment type="caution">
    <text evidence="9">Lacks conserved residue(s) required for the propagation of feature annotation.</text>
</comment>
<dbReference type="GO" id="GO:0030026">
    <property type="term" value="P:intracellular manganese ion homeostasis"/>
    <property type="evidence" value="ECO:0007669"/>
    <property type="project" value="InterPro"/>
</dbReference>
<keyword evidence="4 9" id="KW-0926">Vacuole</keyword>
<dbReference type="AlphaFoldDB" id="A0AAD8MV92"/>